<dbReference type="EMBL" id="RCCP01000004">
    <property type="protein sequence ID" value="RLJ86260.1"/>
    <property type="molecule type" value="Genomic_DNA"/>
</dbReference>
<dbReference type="AlphaFoldDB" id="A0A497YKJ5"/>
<feature type="compositionally biased region" description="Basic and acidic residues" evidence="1">
    <location>
        <begin position="1"/>
        <end position="38"/>
    </location>
</feature>
<sequence length="47" mass="5864">MARDKNKERLEEERREQELREEQQAFKDSARNLDEQNRMNDTQNQQK</sequence>
<evidence type="ECO:0000256" key="1">
    <source>
        <dbReference type="SAM" id="MobiDB-lite"/>
    </source>
</evidence>
<accession>A0A497YKJ5</accession>
<keyword evidence="3" id="KW-1185">Reference proteome</keyword>
<dbReference type="Proteomes" id="UP000280791">
    <property type="component" value="Unassembled WGS sequence"/>
</dbReference>
<name>A0A497YKJ5_9BACL</name>
<evidence type="ECO:0000313" key="2">
    <source>
        <dbReference type="EMBL" id="RLJ86260.1"/>
    </source>
</evidence>
<evidence type="ECO:0000313" key="3">
    <source>
        <dbReference type="Proteomes" id="UP000280791"/>
    </source>
</evidence>
<comment type="caution">
    <text evidence="2">The sequence shown here is derived from an EMBL/GenBank/DDBJ whole genome shotgun (WGS) entry which is preliminary data.</text>
</comment>
<reference evidence="2 3" key="1">
    <citation type="submission" date="2018-10" db="EMBL/GenBank/DDBJ databases">
        <title>Genomic Encyclopedia of Type Strains, Phase IV (KMG-IV): sequencing the most valuable type-strain genomes for metagenomic binning, comparative biology and taxonomic classification.</title>
        <authorList>
            <person name="Goeker M."/>
        </authorList>
    </citation>
    <scope>NUCLEOTIDE SEQUENCE [LARGE SCALE GENOMIC DNA]</scope>
    <source>
        <strain evidence="2 3">DSM 20549</strain>
    </source>
</reference>
<gene>
    <name evidence="2" type="ORF">DFR62_2666</name>
</gene>
<proteinExistence type="predicted"/>
<feature type="region of interest" description="Disordered" evidence="1">
    <location>
        <begin position="1"/>
        <end position="47"/>
    </location>
</feature>
<dbReference type="RefSeq" id="WP_157073521.1">
    <property type="nucleotide sequence ID" value="NZ_QBEW01000005.1"/>
</dbReference>
<organism evidence="2 3">
    <name type="scientific">Planococcus citreus</name>
    <dbReference type="NCBI Taxonomy" id="1373"/>
    <lineage>
        <taxon>Bacteria</taxon>
        <taxon>Bacillati</taxon>
        <taxon>Bacillota</taxon>
        <taxon>Bacilli</taxon>
        <taxon>Bacillales</taxon>
        <taxon>Caryophanaceae</taxon>
        <taxon>Planococcus</taxon>
    </lineage>
</organism>
<protein>
    <submittedName>
        <fullName evidence="2">Uncharacterized protein</fullName>
    </submittedName>
</protein>